<dbReference type="Pfam" id="PF09413">
    <property type="entry name" value="DUF2007"/>
    <property type="match status" value="1"/>
</dbReference>
<evidence type="ECO:0000313" key="4">
    <source>
        <dbReference type="Proteomes" id="UP000676246"/>
    </source>
</evidence>
<protein>
    <submittedName>
        <fullName evidence="3">DUF2007 domain-containing protein</fullName>
    </submittedName>
</protein>
<feature type="domain" description="DUF2007" evidence="2">
    <location>
        <begin position="14"/>
        <end position="78"/>
    </location>
</feature>
<feature type="transmembrane region" description="Helical" evidence="1">
    <location>
        <begin position="167"/>
        <end position="185"/>
    </location>
</feature>
<feature type="transmembrane region" description="Helical" evidence="1">
    <location>
        <begin position="141"/>
        <end position="161"/>
    </location>
</feature>
<accession>A0A941BDX5</accession>
<keyword evidence="1" id="KW-0472">Membrane</keyword>
<evidence type="ECO:0000256" key="1">
    <source>
        <dbReference type="SAM" id="Phobius"/>
    </source>
</evidence>
<keyword evidence="1" id="KW-0812">Transmembrane</keyword>
<evidence type="ECO:0000259" key="2">
    <source>
        <dbReference type="Pfam" id="PF09413"/>
    </source>
</evidence>
<comment type="caution">
    <text evidence="3">The sequence shown here is derived from an EMBL/GenBank/DDBJ whole genome shotgun (WGS) entry which is preliminary data.</text>
</comment>
<keyword evidence="1" id="KW-1133">Transmembrane helix</keyword>
<dbReference type="AlphaFoldDB" id="A0A941BDX5"/>
<proteinExistence type="predicted"/>
<reference evidence="3 4" key="1">
    <citation type="submission" date="2021-04" db="EMBL/GenBank/DDBJ databases">
        <title>The genome sequence of Ideonella sp. 3Y2.</title>
        <authorList>
            <person name="Liu Y."/>
        </authorList>
    </citation>
    <scope>NUCLEOTIDE SEQUENCE [LARGE SCALE GENOMIC DNA]</scope>
    <source>
        <strain evidence="3 4">3Y2</strain>
    </source>
</reference>
<dbReference type="RefSeq" id="WP_210853477.1">
    <property type="nucleotide sequence ID" value="NZ_JAGQDD010000004.1"/>
</dbReference>
<feature type="transmembrane region" description="Helical" evidence="1">
    <location>
        <begin position="206"/>
        <end position="225"/>
    </location>
</feature>
<keyword evidence="4" id="KW-1185">Reference proteome</keyword>
<sequence length="229" mass="24098">MSEPAEPGDGDVVRVATCESATEAHLLRGVLESAGLAPRVADAHTVQANAWMTQAVGGVRVLVPAAQARDALQVIAQFHAGAFQLEGEQAAGPTYQVQASPVFSPDRAALLSLVLTPVFGAAVQWANAATLRDGARRRARWVWLIVLTLASVGATAVMHRLNPGPGVIFRASLAMSAVTLVWYFVSGQDQSRALLATYGPRFQRRSLVVPAGLVALLLLAAGWSLSELA</sequence>
<organism evidence="3 4">
    <name type="scientific">Ideonella alba</name>
    <dbReference type="NCBI Taxonomy" id="2824118"/>
    <lineage>
        <taxon>Bacteria</taxon>
        <taxon>Pseudomonadati</taxon>
        <taxon>Pseudomonadota</taxon>
        <taxon>Betaproteobacteria</taxon>
        <taxon>Burkholderiales</taxon>
        <taxon>Sphaerotilaceae</taxon>
        <taxon>Ideonella</taxon>
    </lineage>
</organism>
<evidence type="ECO:0000313" key="3">
    <source>
        <dbReference type="EMBL" id="MBQ0930601.1"/>
    </source>
</evidence>
<gene>
    <name evidence="3" type="ORF">KAK03_08875</name>
</gene>
<dbReference type="EMBL" id="JAGQDD010000004">
    <property type="protein sequence ID" value="MBQ0930601.1"/>
    <property type="molecule type" value="Genomic_DNA"/>
</dbReference>
<dbReference type="InterPro" id="IPR018551">
    <property type="entry name" value="DUF2007"/>
</dbReference>
<name>A0A941BDX5_9BURK</name>
<feature type="transmembrane region" description="Helical" evidence="1">
    <location>
        <begin position="108"/>
        <end position="129"/>
    </location>
</feature>
<dbReference type="Proteomes" id="UP000676246">
    <property type="component" value="Unassembled WGS sequence"/>
</dbReference>